<name>A0ABR0K1N8_9EURO</name>
<dbReference type="Gene3D" id="2.60.120.10">
    <property type="entry name" value="Jelly Rolls"/>
    <property type="match status" value="1"/>
</dbReference>
<proteinExistence type="predicted"/>
<dbReference type="Proteomes" id="UP001345013">
    <property type="component" value="Unassembled WGS sequence"/>
</dbReference>
<dbReference type="InterPro" id="IPR014710">
    <property type="entry name" value="RmlC-like_jellyroll"/>
</dbReference>
<dbReference type="EMBL" id="JAVRRG010000126">
    <property type="protein sequence ID" value="KAK5082584.1"/>
    <property type="molecule type" value="Genomic_DNA"/>
</dbReference>
<dbReference type="InterPro" id="IPR047142">
    <property type="entry name" value="OryJ/VirC-like"/>
</dbReference>
<comment type="caution">
    <text evidence="2">The sequence shown here is derived from an EMBL/GenBank/DDBJ whole genome shotgun (WGS) entry which is preliminary data.</text>
</comment>
<feature type="domain" description="Cupin type-2" evidence="1">
    <location>
        <begin position="103"/>
        <end position="160"/>
    </location>
</feature>
<dbReference type="InterPro" id="IPR011051">
    <property type="entry name" value="RmlC_Cupin_sf"/>
</dbReference>
<organism evidence="2 3">
    <name type="scientific">Lithohypha guttulata</name>
    <dbReference type="NCBI Taxonomy" id="1690604"/>
    <lineage>
        <taxon>Eukaryota</taxon>
        <taxon>Fungi</taxon>
        <taxon>Dikarya</taxon>
        <taxon>Ascomycota</taxon>
        <taxon>Pezizomycotina</taxon>
        <taxon>Eurotiomycetes</taxon>
        <taxon>Chaetothyriomycetidae</taxon>
        <taxon>Chaetothyriales</taxon>
        <taxon>Trichomeriaceae</taxon>
        <taxon>Lithohypha</taxon>
    </lineage>
</organism>
<gene>
    <name evidence="2" type="ORF">LTR24_007890</name>
</gene>
<reference evidence="2 3" key="1">
    <citation type="submission" date="2023-08" db="EMBL/GenBank/DDBJ databases">
        <title>Black Yeasts Isolated from many extreme environments.</title>
        <authorList>
            <person name="Coleine C."/>
            <person name="Stajich J.E."/>
            <person name="Selbmann L."/>
        </authorList>
    </citation>
    <scope>NUCLEOTIDE SEQUENCE [LARGE SCALE GENOMIC DNA]</scope>
    <source>
        <strain evidence="2 3">CCFEE 5885</strain>
    </source>
</reference>
<dbReference type="SUPFAM" id="SSF51182">
    <property type="entry name" value="RmlC-like cupins"/>
    <property type="match status" value="1"/>
</dbReference>
<dbReference type="CDD" id="cd02231">
    <property type="entry name" value="cupin_BLL6423-like"/>
    <property type="match status" value="1"/>
</dbReference>
<dbReference type="Gene3D" id="2.20.70.150">
    <property type="match status" value="1"/>
</dbReference>
<protein>
    <recommendedName>
        <fullName evidence="1">Cupin type-2 domain-containing protein</fullName>
    </recommendedName>
</protein>
<accession>A0ABR0K1N8</accession>
<dbReference type="PANTHER" id="PTHR36156:SF2">
    <property type="entry name" value="CUPIN TYPE-2 DOMAIN-CONTAINING PROTEIN"/>
    <property type="match status" value="1"/>
</dbReference>
<dbReference type="InterPro" id="IPR013096">
    <property type="entry name" value="Cupin_2"/>
</dbReference>
<sequence length="220" mass="23987">MAGLPGVRRIVTDHTPDGKAIFGQDEVLRPANPVDPKGGPVPEGSLIPSFTSIFRTDTHPASPQGPWTDPHGKLQNLVGDTGVTCRTVDFPPVPDGAPETVNIMHRTLSVDYGVVLEGEIDLVLDDGERTTMRRGDVVVQRGTVHLWNNRSGANCRVFFVLVPARAVRVEGTGEVLQGTDTGHLERGKEGWGGWVTGAEWERGMDCLQGELFVLRDQDFW</sequence>
<evidence type="ECO:0000313" key="2">
    <source>
        <dbReference type="EMBL" id="KAK5082584.1"/>
    </source>
</evidence>
<evidence type="ECO:0000259" key="1">
    <source>
        <dbReference type="Pfam" id="PF07883"/>
    </source>
</evidence>
<dbReference type="Pfam" id="PF07883">
    <property type="entry name" value="Cupin_2"/>
    <property type="match status" value="1"/>
</dbReference>
<dbReference type="PANTHER" id="PTHR36156">
    <property type="entry name" value="SLR2101 PROTEIN"/>
    <property type="match status" value="1"/>
</dbReference>
<evidence type="ECO:0000313" key="3">
    <source>
        <dbReference type="Proteomes" id="UP001345013"/>
    </source>
</evidence>
<keyword evidence="3" id="KW-1185">Reference proteome</keyword>